<reference evidence="4" key="1">
    <citation type="journal article" date="2019" name="Sci. Rep.">
        <title>Draft genome of Tanacetum cinerariifolium, the natural source of mosquito coil.</title>
        <authorList>
            <person name="Yamashiro T."/>
            <person name="Shiraishi A."/>
            <person name="Satake H."/>
            <person name="Nakayama K."/>
        </authorList>
    </citation>
    <scope>NUCLEOTIDE SEQUENCE</scope>
</reference>
<dbReference type="InterPro" id="IPR041577">
    <property type="entry name" value="RT_RNaseH_2"/>
</dbReference>
<dbReference type="InterPro" id="IPR012337">
    <property type="entry name" value="RNaseH-like_sf"/>
</dbReference>
<feature type="compositionally biased region" description="Basic and acidic residues" evidence="1">
    <location>
        <begin position="479"/>
        <end position="491"/>
    </location>
</feature>
<feature type="region of interest" description="Disordered" evidence="1">
    <location>
        <begin position="477"/>
        <end position="506"/>
    </location>
</feature>
<feature type="compositionally biased region" description="Low complexity" evidence="1">
    <location>
        <begin position="134"/>
        <end position="162"/>
    </location>
</feature>
<evidence type="ECO:0000259" key="2">
    <source>
        <dbReference type="Pfam" id="PF00078"/>
    </source>
</evidence>
<dbReference type="CDD" id="cd01647">
    <property type="entry name" value="RT_LTR"/>
    <property type="match status" value="1"/>
</dbReference>
<feature type="region of interest" description="Disordered" evidence="1">
    <location>
        <begin position="200"/>
        <end position="225"/>
    </location>
</feature>
<proteinExistence type="predicted"/>
<dbReference type="AlphaFoldDB" id="A0A699GHZ6"/>
<dbReference type="CDD" id="cd00303">
    <property type="entry name" value="retropepsin_like"/>
    <property type="match status" value="1"/>
</dbReference>
<evidence type="ECO:0000313" key="4">
    <source>
        <dbReference type="EMBL" id="GEU29343.1"/>
    </source>
</evidence>
<dbReference type="Gene3D" id="3.30.420.10">
    <property type="entry name" value="Ribonuclease H-like superfamily/Ribonuclease H"/>
    <property type="match status" value="1"/>
</dbReference>
<dbReference type="InterPro" id="IPR021109">
    <property type="entry name" value="Peptidase_aspartic_dom_sf"/>
</dbReference>
<dbReference type="Pfam" id="PF17919">
    <property type="entry name" value="RT_RNaseH_2"/>
    <property type="match status" value="1"/>
</dbReference>
<accession>A0A699GHZ6</accession>
<dbReference type="GO" id="GO:0003676">
    <property type="term" value="F:nucleic acid binding"/>
    <property type="evidence" value="ECO:0007669"/>
    <property type="project" value="InterPro"/>
</dbReference>
<dbReference type="EMBL" id="BKCJ010000061">
    <property type="protein sequence ID" value="GEU29343.1"/>
    <property type="molecule type" value="Genomic_DNA"/>
</dbReference>
<feature type="domain" description="Reverse transcriptase" evidence="2">
    <location>
        <begin position="750"/>
        <end position="843"/>
    </location>
</feature>
<feature type="domain" description="Reverse transcriptase/retrotransposon-derived protein RNase H-like" evidence="3">
    <location>
        <begin position="848"/>
        <end position="920"/>
    </location>
</feature>
<dbReference type="Pfam" id="PF00078">
    <property type="entry name" value="RVT_1"/>
    <property type="match status" value="1"/>
</dbReference>
<dbReference type="SUPFAM" id="SSF53098">
    <property type="entry name" value="Ribonuclease H-like"/>
    <property type="match status" value="1"/>
</dbReference>
<dbReference type="Gene3D" id="3.30.70.270">
    <property type="match status" value="1"/>
</dbReference>
<sequence length="1159" mass="129654">MAASVILISSNSSEESVGSHVPLVILFGTISTSIPVIPMVPAEVPIAPVDPLVALEVGAVSVISPTRVLDLRQTMSPSLLSKDPRGMSLLHHDLSFPLHMLLPHLRFVYVNDSCPTRLARRCVSHCSSYRHSSPDFTSNSYSSSSSSDSSSDISLGQSHSGSSTRVASHRLVYPSVRTLRCSEIFMCWRSAPLSTLYLPTTSDSSSDRSLDSSSPSVGPSRKRCRSPITLVPSSTPVLRLIAFAFVNLLPRKRFRDSYSSKASGEEHIEIGNADVETVADLGISDGVRAPTKDGIGMELEVTTSDIREDKEEFEAEASAGGTIEIVVDPLATGGIFNSTGGDAPDLEGTLYDITHYMSKIRRDCDDTQRRLRRTMTNTRSGMTPAANEEMINRRVAKALETHEANRNIGCGNGNDEGGKKMCTKMIPEEEDRVKKFIGGLPNIIQGNVIAAEPKRLQDAVRMANNFMDQKLKGYAMKNTENKRKFDNSQKDNRRRQPPFKGQNVGGVDRSFVSTTFSTLLDIIPDTLDVSYAVELADGRTSKNNTVLRGCRLGLLGHSINIDLIPEELCSFDVIIGMDWLANHHAVIVCDEKIVRIPCGDEVLIVQGDRSGKGNKLKLSIISYTKTQKYIKKGCLIFLAQVTKKETKEKSEENRLEDVPTVREFSEVFLEDLPRLPPTRQVEFQINLVPGSALVAQAMYRLAPSELQELSTQLQELFDKGFIRPVPHPGEPRIKCLLKDLLEVWLSPLRVHDEDIPKTAFRTRYGYYEFQVMPFVLTNAPAVFMNLMNRACKPYLDKFVIVFINDMLIYSKSEEEHVEHLKLILELLKKEELYAKFSKYEFWLSKIAKAETAFQLLKQKLCSASILALLKGSEKFVVYCDASHKGLGTVLIQKEKVIAYTSHQLKIHEKIFTTHDLELGAKELNMRQRKWLELLSDYDCEIRYHSGKTNVKARKEENYGIEDLGGMIKKLEPHADGTQDVPRLKETVLCPNMKGKIATYENINMDFVTKLPKTSIGHDAIWVIVDRLTKSGHFLPMTETDSMEKLTRQYLKEVVLRHGVPVLINFDRDSKFTSHLCQSLNKALGVSTEDANQKFLRSLPSSWSQVSLIMRTMLGVDTLDFDDLYNNLRVFEYDVKGSTGSSSSLQNVAFVSFENTSSTN</sequence>
<comment type="caution">
    <text evidence="4">The sequence shown here is derived from an EMBL/GenBank/DDBJ whole genome shotgun (WGS) entry which is preliminary data.</text>
</comment>
<dbReference type="GO" id="GO:0003964">
    <property type="term" value="F:RNA-directed DNA polymerase activity"/>
    <property type="evidence" value="ECO:0007669"/>
    <property type="project" value="UniProtKB-KW"/>
</dbReference>
<keyword evidence="4" id="KW-0695">RNA-directed DNA polymerase</keyword>
<keyword evidence="4" id="KW-0548">Nucleotidyltransferase</keyword>
<organism evidence="4">
    <name type="scientific">Tanacetum cinerariifolium</name>
    <name type="common">Dalmatian daisy</name>
    <name type="synonym">Chrysanthemum cinerariifolium</name>
    <dbReference type="NCBI Taxonomy" id="118510"/>
    <lineage>
        <taxon>Eukaryota</taxon>
        <taxon>Viridiplantae</taxon>
        <taxon>Streptophyta</taxon>
        <taxon>Embryophyta</taxon>
        <taxon>Tracheophyta</taxon>
        <taxon>Spermatophyta</taxon>
        <taxon>Magnoliopsida</taxon>
        <taxon>eudicotyledons</taxon>
        <taxon>Gunneridae</taxon>
        <taxon>Pentapetalae</taxon>
        <taxon>asterids</taxon>
        <taxon>campanulids</taxon>
        <taxon>Asterales</taxon>
        <taxon>Asteraceae</taxon>
        <taxon>Asteroideae</taxon>
        <taxon>Anthemideae</taxon>
        <taxon>Anthemidinae</taxon>
        <taxon>Tanacetum</taxon>
    </lineage>
</organism>
<gene>
    <name evidence="4" type="ORF">Tci_001321</name>
</gene>
<dbReference type="PANTHER" id="PTHR24559">
    <property type="entry name" value="TRANSPOSON TY3-I GAG-POL POLYPROTEIN"/>
    <property type="match status" value="1"/>
</dbReference>
<dbReference type="PANTHER" id="PTHR24559:SF427">
    <property type="entry name" value="RNA-DIRECTED DNA POLYMERASE"/>
    <property type="match status" value="1"/>
</dbReference>
<dbReference type="Gene3D" id="2.40.70.10">
    <property type="entry name" value="Acid Proteases"/>
    <property type="match status" value="1"/>
</dbReference>
<dbReference type="SUPFAM" id="SSF56672">
    <property type="entry name" value="DNA/RNA polymerases"/>
    <property type="match status" value="1"/>
</dbReference>
<dbReference type="InterPro" id="IPR036397">
    <property type="entry name" value="RNaseH_sf"/>
</dbReference>
<dbReference type="InterPro" id="IPR043502">
    <property type="entry name" value="DNA/RNA_pol_sf"/>
</dbReference>
<dbReference type="InterPro" id="IPR053134">
    <property type="entry name" value="RNA-dir_DNA_polymerase"/>
</dbReference>
<name>A0A699GHZ6_TANCI</name>
<dbReference type="Pfam" id="PF08284">
    <property type="entry name" value="RVP_2"/>
    <property type="match status" value="1"/>
</dbReference>
<dbReference type="Gene3D" id="3.10.10.10">
    <property type="entry name" value="HIV Type 1 Reverse Transcriptase, subunit A, domain 1"/>
    <property type="match status" value="2"/>
</dbReference>
<dbReference type="InterPro" id="IPR043128">
    <property type="entry name" value="Rev_trsase/Diguanyl_cyclase"/>
</dbReference>
<keyword evidence="4" id="KW-0808">Transferase</keyword>
<feature type="region of interest" description="Disordered" evidence="1">
    <location>
        <begin position="128"/>
        <end position="162"/>
    </location>
</feature>
<dbReference type="InterPro" id="IPR000477">
    <property type="entry name" value="RT_dom"/>
</dbReference>
<evidence type="ECO:0000259" key="3">
    <source>
        <dbReference type="Pfam" id="PF17919"/>
    </source>
</evidence>
<protein>
    <submittedName>
        <fullName evidence="4">Reverse transcriptase domain-containing protein</fullName>
    </submittedName>
</protein>
<evidence type="ECO:0000256" key="1">
    <source>
        <dbReference type="SAM" id="MobiDB-lite"/>
    </source>
</evidence>